<feature type="region of interest" description="Disordered" evidence="7">
    <location>
        <begin position="7"/>
        <end position="28"/>
    </location>
</feature>
<accession>A0ABT5UTH4</accession>
<dbReference type="InterPro" id="IPR004107">
    <property type="entry name" value="Integrase_SAM-like_N"/>
</dbReference>
<dbReference type="InterPro" id="IPR044068">
    <property type="entry name" value="CB"/>
</dbReference>
<feature type="compositionally biased region" description="Polar residues" evidence="7">
    <location>
        <begin position="18"/>
        <end position="27"/>
    </location>
</feature>
<evidence type="ECO:0000313" key="11">
    <source>
        <dbReference type="Proteomes" id="UP001215087"/>
    </source>
</evidence>
<comment type="similarity">
    <text evidence="2">Belongs to the 'phage' integrase family.</text>
</comment>
<dbReference type="PANTHER" id="PTHR30349:SF64">
    <property type="entry name" value="PROPHAGE INTEGRASE INTD-RELATED"/>
    <property type="match status" value="1"/>
</dbReference>
<dbReference type="InterPro" id="IPR013762">
    <property type="entry name" value="Integrase-like_cat_sf"/>
</dbReference>
<evidence type="ECO:0000313" key="10">
    <source>
        <dbReference type="EMBL" id="MDE1472272.1"/>
    </source>
</evidence>
<dbReference type="SUPFAM" id="SSF56349">
    <property type="entry name" value="DNA breaking-rejoining enzymes"/>
    <property type="match status" value="1"/>
</dbReference>
<dbReference type="InterPro" id="IPR011010">
    <property type="entry name" value="DNA_brk_join_enz"/>
</dbReference>
<dbReference type="PROSITE" id="PS51900">
    <property type="entry name" value="CB"/>
    <property type="match status" value="1"/>
</dbReference>
<dbReference type="Pfam" id="PF14659">
    <property type="entry name" value="Phage_int_SAM_3"/>
    <property type="match status" value="1"/>
</dbReference>
<evidence type="ECO:0000256" key="4">
    <source>
        <dbReference type="ARBA" id="ARBA00023125"/>
    </source>
</evidence>
<feature type="domain" description="Core-binding (CB)" evidence="9">
    <location>
        <begin position="60"/>
        <end position="153"/>
    </location>
</feature>
<dbReference type="InterPro" id="IPR002104">
    <property type="entry name" value="Integrase_catalytic"/>
</dbReference>
<feature type="domain" description="Tyr recombinase" evidence="8">
    <location>
        <begin position="173"/>
        <end position="375"/>
    </location>
</feature>
<gene>
    <name evidence="10" type="ORF">PTZ04_18615</name>
</gene>
<dbReference type="RefSeq" id="WP_227208750.1">
    <property type="nucleotide sequence ID" value="NZ_JAJCLO010000014.1"/>
</dbReference>
<evidence type="ECO:0000256" key="2">
    <source>
        <dbReference type="ARBA" id="ARBA00008857"/>
    </source>
</evidence>
<keyword evidence="5" id="KW-0233">DNA recombination</keyword>
<dbReference type="PANTHER" id="PTHR30349">
    <property type="entry name" value="PHAGE INTEGRASE-RELATED"/>
    <property type="match status" value="1"/>
</dbReference>
<evidence type="ECO:0000259" key="9">
    <source>
        <dbReference type="PROSITE" id="PS51900"/>
    </source>
</evidence>
<evidence type="ECO:0000256" key="1">
    <source>
        <dbReference type="ARBA" id="ARBA00003283"/>
    </source>
</evidence>
<dbReference type="InterPro" id="IPR010998">
    <property type="entry name" value="Integrase_recombinase_N"/>
</dbReference>
<reference evidence="10 11" key="1">
    <citation type="submission" date="2023-02" db="EMBL/GenBank/DDBJ databases">
        <title>Comparative genome analysis of Eubacterium limosum species.</title>
        <authorList>
            <person name="Bak J.E."/>
        </authorList>
    </citation>
    <scope>NUCLEOTIDE SEQUENCE [LARGE SCALE GENOMIC DNA]</scope>
    <source>
        <strain evidence="10 11">KGMB01548</strain>
    </source>
</reference>
<comment type="function">
    <text evidence="1">Site-specific tyrosine recombinase, which acts by catalyzing the cutting and rejoining of the recombining DNA molecules.</text>
</comment>
<evidence type="ECO:0000259" key="8">
    <source>
        <dbReference type="PROSITE" id="PS51898"/>
    </source>
</evidence>
<organism evidence="10 11">
    <name type="scientific">Eubacterium limosum</name>
    <dbReference type="NCBI Taxonomy" id="1736"/>
    <lineage>
        <taxon>Bacteria</taxon>
        <taxon>Bacillati</taxon>
        <taxon>Bacillota</taxon>
        <taxon>Clostridia</taxon>
        <taxon>Eubacteriales</taxon>
        <taxon>Eubacteriaceae</taxon>
        <taxon>Eubacterium</taxon>
    </lineage>
</organism>
<evidence type="ECO:0000256" key="7">
    <source>
        <dbReference type="SAM" id="MobiDB-lite"/>
    </source>
</evidence>
<sequence>MYIYKRKDNRYEGRYDDPNSNAKSGKSSVYGRTYQETMAKLIQAVASINDLHNKNNTAQTKEIGVKDYFRLRLDNDLIIGIKASSYDTYEYYLEKHIKPYFKNKKLKEQTRESIQRFINYLYLEGRLDGEGGLDANTVKDIYGFIKRGFIQAVEDEILTKNPCKNIRLPSKYSMIEILSDNEQRQLVEYLSAYPHPYNTGVLIGLYAGLRIGEICGLQWGDIDVKSGLITVKRSLRRTKNRNKNVQAKTAVIVQEPKTENSRRSFYIPKDLLNYLRHFKKTLLESETYDHRYILQGRNGKYLDTKTLQNYFKRILCKAGLPRFKFHALRHTFATRAQENGMDISTLSDILGHHDPAFTVRQYGHSTIENKKIQINKLNDGSIKVPVKKIA</sequence>
<dbReference type="Pfam" id="PF00589">
    <property type="entry name" value="Phage_integrase"/>
    <property type="match status" value="1"/>
</dbReference>
<dbReference type="Gene3D" id="1.10.443.10">
    <property type="entry name" value="Intergrase catalytic core"/>
    <property type="match status" value="1"/>
</dbReference>
<keyword evidence="4 6" id="KW-0238">DNA-binding</keyword>
<evidence type="ECO:0000256" key="3">
    <source>
        <dbReference type="ARBA" id="ARBA00022908"/>
    </source>
</evidence>
<dbReference type="PROSITE" id="PS51898">
    <property type="entry name" value="TYR_RECOMBINASE"/>
    <property type="match status" value="1"/>
</dbReference>
<dbReference type="Proteomes" id="UP001215087">
    <property type="component" value="Unassembled WGS sequence"/>
</dbReference>
<keyword evidence="3" id="KW-0229">DNA integration</keyword>
<evidence type="ECO:0000256" key="5">
    <source>
        <dbReference type="ARBA" id="ARBA00023172"/>
    </source>
</evidence>
<name>A0ABT5UTH4_EUBLI</name>
<evidence type="ECO:0000256" key="6">
    <source>
        <dbReference type="PROSITE-ProRule" id="PRU01248"/>
    </source>
</evidence>
<proteinExistence type="inferred from homology"/>
<dbReference type="InterPro" id="IPR050090">
    <property type="entry name" value="Tyrosine_recombinase_XerCD"/>
</dbReference>
<keyword evidence="11" id="KW-1185">Reference proteome</keyword>
<dbReference type="Gene3D" id="1.10.150.130">
    <property type="match status" value="1"/>
</dbReference>
<dbReference type="CDD" id="cd01189">
    <property type="entry name" value="INT_ICEBs1_C_like"/>
    <property type="match status" value="1"/>
</dbReference>
<comment type="caution">
    <text evidence="10">The sequence shown here is derived from an EMBL/GenBank/DDBJ whole genome shotgun (WGS) entry which is preliminary data.</text>
</comment>
<feature type="compositionally biased region" description="Basic and acidic residues" evidence="7">
    <location>
        <begin position="7"/>
        <end position="17"/>
    </location>
</feature>
<dbReference type="EMBL" id="JAQSVD010000013">
    <property type="protein sequence ID" value="MDE1472272.1"/>
    <property type="molecule type" value="Genomic_DNA"/>
</dbReference>
<protein>
    <submittedName>
        <fullName evidence="10">Site-specific integrase</fullName>
    </submittedName>
</protein>